<evidence type="ECO:0008006" key="4">
    <source>
        <dbReference type="Google" id="ProtNLM"/>
    </source>
</evidence>
<organism evidence="2 3">
    <name type="scientific">Melittangium boletus DSM 14713</name>
    <dbReference type="NCBI Taxonomy" id="1294270"/>
    <lineage>
        <taxon>Bacteria</taxon>
        <taxon>Pseudomonadati</taxon>
        <taxon>Myxococcota</taxon>
        <taxon>Myxococcia</taxon>
        <taxon>Myxococcales</taxon>
        <taxon>Cystobacterineae</taxon>
        <taxon>Archangiaceae</taxon>
        <taxon>Melittangium</taxon>
    </lineage>
</organism>
<dbReference type="Gene3D" id="3.30.530.20">
    <property type="match status" value="1"/>
</dbReference>
<dbReference type="OrthoDB" id="5516731at2"/>
<dbReference type="Pfam" id="PF10604">
    <property type="entry name" value="Polyketide_cyc2"/>
    <property type="match status" value="1"/>
</dbReference>
<dbReference type="InterPro" id="IPR023393">
    <property type="entry name" value="START-like_dom_sf"/>
</dbReference>
<name>A0A250I791_9BACT</name>
<dbReference type="InterPro" id="IPR019587">
    <property type="entry name" value="Polyketide_cyclase/dehydratase"/>
</dbReference>
<accession>A0A250I791</accession>
<dbReference type="EMBL" id="CP022163">
    <property type="protein sequence ID" value="ATB27053.1"/>
    <property type="molecule type" value="Genomic_DNA"/>
</dbReference>
<dbReference type="KEGG" id="mbd:MEBOL_000488"/>
<proteinExistence type="predicted"/>
<feature type="region of interest" description="Disordered" evidence="1">
    <location>
        <begin position="183"/>
        <end position="203"/>
    </location>
</feature>
<dbReference type="CDD" id="cd07818">
    <property type="entry name" value="SRPBCC_1"/>
    <property type="match status" value="1"/>
</dbReference>
<keyword evidence="3" id="KW-1185">Reference proteome</keyword>
<evidence type="ECO:0000313" key="2">
    <source>
        <dbReference type="EMBL" id="ATB27053.1"/>
    </source>
</evidence>
<sequence length="203" mass="22503">MLKKVLLVLPLLAVGGLVLVAARPSTTRVERSITIAAPAAIPFGLVNDFHRWKYWAPWEALAPEVKRGFDGAYAGTEAVYTWAGNARTGKGRMTILYAQPYEHIRIQAERYAPQPSSSTYLFTYQSGTEGVTLRWARERHLSLLDKARALFMDPDEGVGEEIEQGLKSLQSLSEAEVRNRLERDALIKARQEGATTPPTPPAP</sequence>
<dbReference type="AlphaFoldDB" id="A0A250I791"/>
<reference evidence="2 3" key="1">
    <citation type="submission" date="2017-06" db="EMBL/GenBank/DDBJ databases">
        <authorList>
            <person name="Kim H.J."/>
            <person name="Triplett B.A."/>
        </authorList>
    </citation>
    <scope>NUCLEOTIDE SEQUENCE [LARGE SCALE GENOMIC DNA]</scope>
    <source>
        <strain evidence="2 3">DSM 14713</strain>
    </source>
</reference>
<dbReference type="Proteomes" id="UP000217289">
    <property type="component" value="Chromosome"/>
</dbReference>
<dbReference type="SUPFAM" id="SSF55961">
    <property type="entry name" value="Bet v1-like"/>
    <property type="match status" value="1"/>
</dbReference>
<evidence type="ECO:0000256" key="1">
    <source>
        <dbReference type="SAM" id="MobiDB-lite"/>
    </source>
</evidence>
<protein>
    <recommendedName>
        <fullName evidence="4">Polyketide cyclase</fullName>
    </recommendedName>
</protein>
<evidence type="ECO:0000313" key="3">
    <source>
        <dbReference type="Proteomes" id="UP000217289"/>
    </source>
</evidence>
<gene>
    <name evidence="2" type="ORF">MEBOL_000488</name>
</gene>